<sequence>MWGNAGSPTPPVGGIMGLSFDVELLTEPLRPAAPDPGRGVGVAQGTGHGSAQLSLRSLLLIHFRLAKCSTSRGEGDPRYVAIEESSNPEAPAIGAAAFKSRRSNTTHTHTPAIMAHSRTQISSGWTFKQQDWPSEEWLPVSQVPSQIHMDLLANKKIPDPYVDLNERAVQWVGEKTWVYRAAFSVPELATEGDGAGAVTTDLVFEGLDTFATVLVNGAEVLKTDNMFVSYRVDVSPHVKTGGDAQNVLEIVFDSALLRGRELVEKHSHEHNFLVRQTEAGRVPVRKAQYNWGWDWGPILMTAGPWKPVWVERYVARVDDVWAENEVAEDLASCAGTIHATLEGAVSKGDQVVVSLSKDDKVVLEETVDADDTGRVSVPFKLSNPELWYPLNYGAQARYQLRATLVRQGRALDAQTKLIGFRRTQLVQEPDAHGKSFYFRINNVDVFAGGSCWIPADSYLSAITPQRYRDWVRLAAEGNQVMLRVWGGGVYEHDALVDACDELGVLLWHDFQFACASYPAYPSFLASVELEARQHVRRLRSHPSMVIWAGNNEDYQVQERYRLDYDFENKDPEAWLKSTFPARYIYEHLLPKVVAEEDPHMIYHPSSPWGDGKPTADPTVGDIHQWNLWHGTISKYQEASLLGGRFVSEFGMEAYPHLETVARMASSPAQLRPGSMVLDFHNKGIGHERRMMTYVVENFRPGDVSDLARYVHLTQVAQAETMRAAYKAWRRDWGTGTASSSKDGSSRSEGSSSSSAIEGRKCGGVLVWQLNDCWPTMSWAVVDYHLVPKPAWHAIRRALQPLDVGVSRTYHDWTQTGYYIDENSKLCTGQVDQTLPARPGTSTFDVWVASASVQPVAVRVAVRFVSVRSGRDVAPPLEVDAEAAPNATTDVHVAVPLPASAPGADDPNRRFDVDAYDPYVVHATLSVDGRVVATDAAWPDPIKFLDMADRGVAFQVSPAGDEVVVTAERPVKSFVFEEAEGLRVSDNGFDIMPGEKQVIKVQGNVKADKLRWTYVDAPAASMEIS</sequence>
<comment type="caution">
    <text evidence="15">The sequence shown here is derived from an EMBL/GenBank/DDBJ whole genome shotgun (WGS) entry which is preliminary data.</text>
</comment>
<dbReference type="EMBL" id="JAWRVI010000008">
    <property type="protein sequence ID" value="KAK4092575.1"/>
    <property type="molecule type" value="Genomic_DNA"/>
</dbReference>
<proteinExistence type="inferred from homology"/>
<dbReference type="Pfam" id="PF17786">
    <property type="entry name" value="Mannosidase_ig"/>
    <property type="match status" value="1"/>
</dbReference>
<evidence type="ECO:0000313" key="15">
    <source>
        <dbReference type="EMBL" id="KAK4092575.1"/>
    </source>
</evidence>
<dbReference type="InterPro" id="IPR017853">
    <property type="entry name" value="GH"/>
</dbReference>
<dbReference type="SUPFAM" id="SSF51445">
    <property type="entry name" value="(Trans)glycosidases"/>
    <property type="match status" value="1"/>
</dbReference>
<evidence type="ECO:0000259" key="12">
    <source>
        <dbReference type="Pfam" id="PF00703"/>
    </source>
</evidence>
<feature type="domain" description="Glycoside hydrolase family 2 immunoglobulin-like beta-sandwich" evidence="12">
    <location>
        <begin position="315"/>
        <end position="421"/>
    </location>
</feature>
<dbReference type="SUPFAM" id="SSF49303">
    <property type="entry name" value="beta-Galactosidase/glucuronidase domain"/>
    <property type="match status" value="2"/>
</dbReference>
<organism evidence="15 16">
    <name type="scientific">Purpureocillium lilacinum</name>
    <name type="common">Paecilomyces lilacinus</name>
    <dbReference type="NCBI Taxonomy" id="33203"/>
    <lineage>
        <taxon>Eukaryota</taxon>
        <taxon>Fungi</taxon>
        <taxon>Dikarya</taxon>
        <taxon>Ascomycota</taxon>
        <taxon>Pezizomycotina</taxon>
        <taxon>Sordariomycetes</taxon>
        <taxon>Hypocreomycetidae</taxon>
        <taxon>Hypocreales</taxon>
        <taxon>Ophiocordycipitaceae</taxon>
        <taxon>Purpureocillium</taxon>
    </lineage>
</organism>
<gene>
    <name evidence="15" type="ORF">Purlil1_3196</name>
</gene>
<dbReference type="PANTHER" id="PTHR43730">
    <property type="entry name" value="BETA-MANNOSIDASE"/>
    <property type="match status" value="1"/>
</dbReference>
<dbReference type="InterPro" id="IPR041447">
    <property type="entry name" value="Mannosidase_ig"/>
</dbReference>
<comment type="pathway">
    <text evidence="2">Glycan metabolism; N-glycan degradation.</text>
</comment>
<dbReference type="Pfam" id="PF00703">
    <property type="entry name" value="Glyco_hydro_2"/>
    <property type="match status" value="1"/>
</dbReference>
<dbReference type="SUPFAM" id="SSF49785">
    <property type="entry name" value="Galactose-binding domain-like"/>
    <property type="match status" value="1"/>
</dbReference>
<dbReference type="InterPro" id="IPR050887">
    <property type="entry name" value="Beta-mannosidase_GH2"/>
</dbReference>
<evidence type="ECO:0000256" key="6">
    <source>
        <dbReference type="ARBA" id="ARBA00023295"/>
    </source>
</evidence>
<evidence type="ECO:0000259" key="13">
    <source>
        <dbReference type="Pfam" id="PF17786"/>
    </source>
</evidence>
<evidence type="ECO:0000256" key="2">
    <source>
        <dbReference type="ARBA" id="ARBA00004740"/>
    </source>
</evidence>
<evidence type="ECO:0000256" key="8">
    <source>
        <dbReference type="ARBA" id="ARBA00038429"/>
    </source>
</evidence>
<dbReference type="InterPro" id="IPR013783">
    <property type="entry name" value="Ig-like_fold"/>
</dbReference>
<dbReference type="Gene3D" id="3.20.20.80">
    <property type="entry name" value="Glycosidases"/>
    <property type="match status" value="1"/>
</dbReference>
<dbReference type="InterPro" id="IPR006102">
    <property type="entry name" value="Ig-like_GH2"/>
</dbReference>
<evidence type="ECO:0000256" key="3">
    <source>
        <dbReference type="ARBA" id="ARBA00012754"/>
    </source>
</evidence>
<evidence type="ECO:0000259" key="14">
    <source>
        <dbReference type="Pfam" id="PF22666"/>
    </source>
</evidence>
<dbReference type="EC" id="3.2.1.25" evidence="3"/>
<evidence type="ECO:0000256" key="4">
    <source>
        <dbReference type="ARBA" id="ARBA00022801"/>
    </source>
</evidence>
<dbReference type="Gene3D" id="2.60.120.260">
    <property type="entry name" value="Galactose-binding domain-like"/>
    <property type="match status" value="1"/>
</dbReference>
<comment type="similarity">
    <text evidence="8">Belongs to the glycosyl hydrolase 2 family. Beta-mannosidase B subfamily.</text>
</comment>
<keyword evidence="16" id="KW-1185">Reference proteome</keyword>
<protein>
    <recommendedName>
        <fullName evidence="9">Beta-mannosidase B</fullName>
        <ecNumber evidence="3">3.2.1.25</ecNumber>
    </recommendedName>
    <alternativeName>
        <fullName evidence="10">Mannanase B</fullName>
    </alternativeName>
</protein>
<dbReference type="Gene3D" id="2.60.40.10">
    <property type="entry name" value="Immunoglobulins"/>
    <property type="match status" value="1"/>
</dbReference>
<dbReference type="Pfam" id="PF22666">
    <property type="entry name" value="Glyco_hydro_2_N2"/>
    <property type="match status" value="1"/>
</dbReference>
<reference evidence="15 16" key="1">
    <citation type="journal article" date="2024" name="Microbiol. Resour. Announc.">
        <title>Genome annotations for the ascomycete fungi Trichoderma harzianum, Trichoderma aggressivum, and Purpureocillium lilacinum.</title>
        <authorList>
            <person name="Beijen E.P.W."/>
            <person name="Ohm R.A."/>
        </authorList>
    </citation>
    <scope>NUCLEOTIDE SEQUENCE [LARGE SCALE GENOMIC DNA]</scope>
    <source>
        <strain evidence="15 16">CBS 150709</strain>
    </source>
</reference>
<evidence type="ECO:0000256" key="5">
    <source>
        <dbReference type="ARBA" id="ARBA00023277"/>
    </source>
</evidence>
<evidence type="ECO:0000256" key="10">
    <source>
        <dbReference type="ARBA" id="ARBA00041614"/>
    </source>
</evidence>
<keyword evidence="7" id="KW-0624">Polysaccharide degradation</keyword>
<comment type="catalytic activity">
    <reaction evidence="1">
        <text>Hydrolysis of terminal, non-reducing beta-D-mannose residues in beta-D-mannosides.</text>
        <dbReference type="EC" id="3.2.1.25"/>
    </reaction>
</comment>
<evidence type="ECO:0000256" key="11">
    <source>
        <dbReference type="SAM" id="MobiDB-lite"/>
    </source>
</evidence>
<accession>A0ABR0C8N3</accession>
<dbReference type="PANTHER" id="PTHR43730:SF1">
    <property type="entry name" value="BETA-MANNOSIDASE"/>
    <property type="match status" value="1"/>
</dbReference>
<feature type="domain" description="Mannosidase Ig/CBM-like" evidence="13">
    <location>
        <begin position="842"/>
        <end position="942"/>
    </location>
</feature>
<evidence type="ECO:0000313" key="16">
    <source>
        <dbReference type="Proteomes" id="UP001287286"/>
    </source>
</evidence>
<evidence type="ECO:0000256" key="7">
    <source>
        <dbReference type="ARBA" id="ARBA00023326"/>
    </source>
</evidence>
<dbReference type="InterPro" id="IPR054593">
    <property type="entry name" value="Beta-mannosidase-like_N2"/>
</dbReference>
<feature type="domain" description="Beta-mannosidase-like galactose-binding" evidence="14">
    <location>
        <begin position="125"/>
        <end position="306"/>
    </location>
</feature>
<dbReference type="InterPro" id="IPR036156">
    <property type="entry name" value="Beta-gal/glucu_dom_sf"/>
</dbReference>
<dbReference type="InterPro" id="IPR008979">
    <property type="entry name" value="Galactose-bd-like_sf"/>
</dbReference>
<evidence type="ECO:0000256" key="9">
    <source>
        <dbReference type="ARBA" id="ARBA00041069"/>
    </source>
</evidence>
<keyword evidence="4" id="KW-0378">Hydrolase</keyword>
<keyword evidence="5" id="KW-0119">Carbohydrate metabolism</keyword>
<keyword evidence="6" id="KW-0326">Glycosidase</keyword>
<evidence type="ECO:0000256" key="1">
    <source>
        <dbReference type="ARBA" id="ARBA00000829"/>
    </source>
</evidence>
<name>A0ABR0C8N3_PURLI</name>
<feature type="region of interest" description="Disordered" evidence="11">
    <location>
        <begin position="734"/>
        <end position="756"/>
    </location>
</feature>
<dbReference type="Proteomes" id="UP001287286">
    <property type="component" value="Unassembled WGS sequence"/>
</dbReference>